<gene>
    <name evidence="2" type="ORF">PENSUB_13812</name>
</gene>
<dbReference type="AlphaFoldDB" id="A0A1Q5SMP1"/>
<sequence>MERYKNEQPVIDCERQLSGKVVDEEVIGALQRTGYMTPQHITLIDSILTMPGTTIEEEYERRIAAINAAITVCDAEEGAPSRAGASQKRPVGAVDTPPASPLPKKKSLPLQIRVMTGFLEPSLLFALNLEKKDRRYAFYVLVMLGSQKVNA</sequence>
<dbReference type="OrthoDB" id="3544487at2759"/>
<evidence type="ECO:0000313" key="3">
    <source>
        <dbReference type="Proteomes" id="UP000186955"/>
    </source>
</evidence>
<dbReference type="Proteomes" id="UP000186955">
    <property type="component" value="Unassembled WGS sequence"/>
</dbReference>
<dbReference type="InterPro" id="IPR021842">
    <property type="entry name" value="DUF3435"/>
</dbReference>
<protein>
    <submittedName>
        <fullName evidence="2">Uncharacterized protein</fullName>
    </submittedName>
</protein>
<accession>A0A1Q5SMP1</accession>
<organism evidence="2 3">
    <name type="scientific">Penicillium subrubescens</name>
    <dbReference type="NCBI Taxonomy" id="1316194"/>
    <lineage>
        <taxon>Eukaryota</taxon>
        <taxon>Fungi</taxon>
        <taxon>Dikarya</taxon>
        <taxon>Ascomycota</taxon>
        <taxon>Pezizomycotina</taxon>
        <taxon>Eurotiomycetes</taxon>
        <taxon>Eurotiomycetidae</taxon>
        <taxon>Eurotiales</taxon>
        <taxon>Aspergillaceae</taxon>
        <taxon>Penicillium</taxon>
    </lineage>
</organism>
<evidence type="ECO:0000256" key="1">
    <source>
        <dbReference type="SAM" id="MobiDB-lite"/>
    </source>
</evidence>
<dbReference type="EMBL" id="MNBE01000775">
    <property type="protein sequence ID" value="OKO89277.1"/>
    <property type="molecule type" value="Genomic_DNA"/>
</dbReference>
<name>A0A1Q5SMP1_9EURO</name>
<evidence type="ECO:0000313" key="2">
    <source>
        <dbReference type="EMBL" id="OKO89277.1"/>
    </source>
</evidence>
<dbReference type="Pfam" id="PF11917">
    <property type="entry name" value="DUF3435"/>
    <property type="match status" value="1"/>
</dbReference>
<comment type="caution">
    <text evidence="2">The sequence shown here is derived from an EMBL/GenBank/DDBJ whole genome shotgun (WGS) entry which is preliminary data.</text>
</comment>
<dbReference type="STRING" id="1316194.A0A1Q5SMP1"/>
<feature type="region of interest" description="Disordered" evidence="1">
    <location>
        <begin position="77"/>
        <end position="105"/>
    </location>
</feature>
<keyword evidence="3" id="KW-1185">Reference proteome</keyword>
<reference evidence="2 3" key="1">
    <citation type="submission" date="2016-10" db="EMBL/GenBank/DDBJ databases">
        <title>Genome sequence of the ascomycete fungus Penicillium subrubescens.</title>
        <authorList>
            <person name="De Vries R.P."/>
            <person name="Peng M."/>
            <person name="Dilokpimol A."/>
            <person name="Hilden K."/>
            <person name="Makela M.R."/>
            <person name="Grigoriev I."/>
            <person name="Riley R."/>
            <person name="Granchi Z."/>
        </authorList>
    </citation>
    <scope>NUCLEOTIDE SEQUENCE [LARGE SCALE GENOMIC DNA]</scope>
    <source>
        <strain evidence="2 3">CBS 132785</strain>
    </source>
</reference>
<proteinExistence type="predicted"/>